<proteinExistence type="predicted"/>
<gene>
    <name evidence="2" type="ORF">LZC94_30685</name>
</gene>
<protein>
    <recommendedName>
        <fullName evidence="4">HTH marR-type domain-containing protein</fullName>
    </recommendedName>
</protein>
<name>A0ABZ2LQN2_9BACT</name>
<keyword evidence="1" id="KW-1133">Transmembrane helix</keyword>
<keyword evidence="3" id="KW-1185">Reference proteome</keyword>
<evidence type="ECO:0000256" key="1">
    <source>
        <dbReference type="SAM" id="Phobius"/>
    </source>
</evidence>
<sequence>MRVDVDRSVRFHRLVVAWVYIVFGLVGLGIGFLLFALYVGLGAAGGIEAMERGKGWADVAGGGVVAGIGFALGGIFAAISLPNLCAGYGLIRRRAWARPFSGGLAVLHLFFAPIGTIFGAYAIWALFLTEEAETSNLREPAPPPSEQHHQRWRKLNKWLPRAIVASAFAMTLTAATVLQAPITAWLGGQTNTGVLAVFLWLLALAFGGVYLHGRRQILASERAEHEHLMIRLLGAPQGVTALQAARVTGLSVSRCEALLGGLVRQRHAQLDIDDDGKQIYRAN</sequence>
<feature type="transmembrane region" description="Helical" evidence="1">
    <location>
        <begin position="20"/>
        <end position="47"/>
    </location>
</feature>
<keyword evidence="1" id="KW-0812">Transmembrane</keyword>
<organism evidence="2 3">
    <name type="scientific">Pendulispora albinea</name>
    <dbReference type="NCBI Taxonomy" id="2741071"/>
    <lineage>
        <taxon>Bacteria</taxon>
        <taxon>Pseudomonadati</taxon>
        <taxon>Myxococcota</taxon>
        <taxon>Myxococcia</taxon>
        <taxon>Myxococcales</taxon>
        <taxon>Sorangiineae</taxon>
        <taxon>Pendulisporaceae</taxon>
        <taxon>Pendulispora</taxon>
    </lineage>
</organism>
<feature type="transmembrane region" description="Helical" evidence="1">
    <location>
        <begin position="194"/>
        <end position="212"/>
    </location>
</feature>
<feature type="transmembrane region" description="Helical" evidence="1">
    <location>
        <begin position="59"/>
        <end position="81"/>
    </location>
</feature>
<evidence type="ECO:0000313" key="2">
    <source>
        <dbReference type="EMBL" id="WXB12208.1"/>
    </source>
</evidence>
<reference evidence="2 3" key="1">
    <citation type="submission" date="2021-12" db="EMBL/GenBank/DDBJ databases">
        <title>Discovery of the Pendulisporaceae a myxobacterial family with distinct sporulation behavior and unique specialized metabolism.</title>
        <authorList>
            <person name="Garcia R."/>
            <person name="Popoff A."/>
            <person name="Bader C.D."/>
            <person name="Loehr J."/>
            <person name="Walesch S."/>
            <person name="Walt C."/>
            <person name="Boldt J."/>
            <person name="Bunk B."/>
            <person name="Haeckl F.J.F.P.J."/>
            <person name="Gunesch A.P."/>
            <person name="Birkelbach J."/>
            <person name="Nuebel U."/>
            <person name="Pietschmann T."/>
            <person name="Bach T."/>
            <person name="Mueller R."/>
        </authorList>
    </citation>
    <scope>NUCLEOTIDE SEQUENCE [LARGE SCALE GENOMIC DNA]</scope>
    <source>
        <strain evidence="2 3">MSr11954</strain>
    </source>
</reference>
<dbReference type="Proteomes" id="UP001370348">
    <property type="component" value="Chromosome"/>
</dbReference>
<evidence type="ECO:0000313" key="3">
    <source>
        <dbReference type="Proteomes" id="UP001370348"/>
    </source>
</evidence>
<accession>A0ABZ2LQN2</accession>
<feature type="transmembrane region" description="Helical" evidence="1">
    <location>
        <begin position="101"/>
        <end position="128"/>
    </location>
</feature>
<evidence type="ECO:0008006" key="4">
    <source>
        <dbReference type="Google" id="ProtNLM"/>
    </source>
</evidence>
<dbReference type="RefSeq" id="WP_394821824.1">
    <property type="nucleotide sequence ID" value="NZ_CP089984.1"/>
</dbReference>
<feature type="transmembrane region" description="Helical" evidence="1">
    <location>
        <begin position="158"/>
        <end position="182"/>
    </location>
</feature>
<keyword evidence="1" id="KW-0472">Membrane</keyword>
<dbReference type="EMBL" id="CP089984">
    <property type="protein sequence ID" value="WXB12208.1"/>
    <property type="molecule type" value="Genomic_DNA"/>
</dbReference>